<proteinExistence type="predicted"/>
<dbReference type="CDD" id="cd03801">
    <property type="entry name" value="GT4_PimA-like"/>
    <property type="match status" value="1"/>
</dbReference>
<dbReference type="Proteomes" id="UP000681315">
    <property type="component" value="Unassembled WGS sequence"/>
</dbReference>
<evidence type="ECO:0000313" key="1">
    <source>
        <dbReference type="EMBL" id="MBO3099894.1"/>
    </source>
</evidence>
<sequence length="341" mass="38551">MKNLVYVGNHLQNSQTNLSYSAVLGPLLEQGGYEVHYTSNKTNKVLRLWDMLWTTFISRKKTDLVLIDTYSTQNFYFALLVSQLCRLLKLPYLPILHGGNLPNRLKKSPKRSKKLFKNAYANVSPSLYLKESFEAFGYENVVYIPNTISLENYPQHKKTYDAPRLLWVRSFSEIYNPTLAVKVLHALRQRGYDATLCMVGPDSDGSLAEVKALAERLNVCVTFTGKLTKAEWIELSKDYNVFINTTNFDNMPVSVIEAMALGLPVVSTNVGGMPYLIDDGEDGLLVAPSDKVAMADAICSAFEDVDRTEARVVRARKKVEDFDWGKVRGLWEEVLLGRDEL</sequence>
<gene>
    <name evidence="1" type="ORF">J4051_16610</name>
</gene>
<name>A0ABS3SW00_9FLAO</name>
<evidence type="ECO:0000313" key="2">
    <source>
        <dbReference type="Proteomes" id="UP000681315"/>
    </source>
</evidence>
<organism evidence="1 2">
    <name type="scientific">Gelidibacter pelagius</name>
    <dbReference type="NCBI Taxonomy" id="2819985"/>
    <lineage>
        <taxon>Bacteria</taxon>
        <taxon>Pseudomonadati</taxon>
        <taxon>Bacteroidota</taxon>
        <taxon>Flavobacteriia</taxon>
        <taxon>Flavobacteriales</taxon>
        <taxon>Flavobacteriaceae</taxon>
        <taxon>Gelidibacter</taxon>
    </lineage>
</organism>
<keyword evidence="2" id="KW-1185">Reference proteome</keyword>
<comment type="caution">
    <text evidence="1">The sequence shown here is derived from an EMBL/GenBank/DDBJ whole genome shotgun (WGS) entry which is preliminary data.</text>
</comment>
<dbReference type="RefSeq" id="WP_208235001.1">
    <property type="nucleotide sequence ID" value="NZ_JAGEVG010000024.1"/>
</dbReference>
<dbReference type="SUPFAM" id="SSF53756">
    <property type="entry name" value="UDP-Glycosyltransferase/glycogen phosphorylase"/>
    <property type="match status" value="1"/>
</dbReference>
<protein>
    <submittedName>
        <fullName evidence="1">Glycosyltransferase family 4 protein</fullName>
    </submittedName>
</protein>
<dbReference type="PANTHER" id="PTHR12526">
    <property type="entry name" value="GLYCOSYLTRANSFERASE"/>
    <property type="match status" value="1"/>
</dbReference>
<dbReference type="EMBL" id="JAGEVG010000024">
    <property type="protein sequence ID" value="MBO3099894.1"/>
    <property type="molecule type" value="Genomic_DNA"/>
</dbReference>
<reference evidence="1 2" key="1">
    <citation type="submission" date="2021-03" db="EMBL/GenBank/DDBJ databases">
        <title>Gelidibacter sp. nov., isolated from costal sediment.</title>
        <authorList>
            <person name="Lun K.-Y."/>
        </authorList>
    </citation>
    <scope>NUCLEOTIDE SEQUENCE [LARGE SCALE GENOMIC DNA]</scope>
    <source>
        <strain evidence="1 2">DF109</strain>
    </source>
</reference>
<dbReference type="Gene3D" id="3.40.50.2000">
    <property type="entry name" value="Glycogen Phosphorylase B"/>
    <property type="match status" value="2"/>
</dbReference>
<dbReference type="Pfam" id="PF13692">
    <property type="entry name" value="Glyco_trans_1_4"/>
    <property type="match status" value="1"/>
</dbReference>
<accession>A0ABS3SW00</accession>